<feature type="domain" description="Protein kinase" evidence="7">
    <location>
        <begin position="1"/>
        <end position="252"/>
    </location>
</feature>
<organism evidence="9">
    <name type="scientific">Gymnodinialimonas phycosphaerae</name>
    <dbReference type="NCBI Taxonomy" id="2841589"/>
    <lineage>
        <taxon>Bacteria</taxon>
        <taxon>Pseudomonadati</taxon>
        <taxon>Pseudomonadota</taxon>
        <taxon>Alphaproteobacteria</taxon>
        <taxon>Rhodobacterales</taxon>
        <taxon>Paracoccaceae</taxon>
        <taxon>Gymnodinialimonas</taxon>
    </lineage>
</organism>
<dbReference type="GO" id="GO:0004674">
    <property type="term" value="F:protein serine/threonine kinase activity"/>
    <property type="evidence" value="ECO:0007669"/>
    <property type="project" value="UniProtKB-EC"/>
</dbReference>
<accession>A0A975TVY8</accession>
<evidence type="ECO:0000313" key="10">
    <source>
        <dbReference type="Proteomes" id="UP000693972"/>
    </source>
</evidence>
<keyword evidence="6" id="KW-0175">Coiled coil</keyword>
<gene>
    <name evidence="8" type="ORF">KUL25_01500</name>
    <name evidence="9" type="ORF">KUL25_01505</name>
</gene>
<reference evidence="9 10" key="1">
    <citation type="submission" date="2021-07" db="EMBL/GenBank/DDBJ databases">
        <title>Karlodiniumbacter phycospheric gen. nov., sp. nov., a phycosphere bacterium isolated from karlodinium veneficum.</title>
        <authorList>
            <person name="Peng Y."/>
            <person name="Jiang L."/>
            <person name="Lee J."/>
        </authorList>
    </citation>
    <scope>NUCLEOTIDE SEQUENCE</scope>
    <source>
        <strain evidence="9 10">N5</strain>
    </source>
</reference>
<feature type="coiled-coil region" evidence="6">
    <location>
        <begin position="316"/>
        <end position="371"/>
    </location>
</feature>
<evidence type="ECO:0000256" key="5">
    <source>
        <dbReference type="ARBA" id="ARBA00022840"/>
    </source>
</evidence>
<dbReference type="GO" id="GO:0005524">
    <property type="term" value="F:ATP binding"/>
    <property type="evidence" value="ECO:0007669"/>
    <property type="project" value="UniProtKB-KW"/>
</dbReference>
<dbReference type="EMBL" id="JAIMBW010000001">
    <property type="protein sequence ID" value="MBY4891434.1"/>
    <property type="molecule type" value="Genomic_DNA"/>
</dbReference>
<name>A0A975TVY8_9RHOB</name>
<feature type="coiled-coil region" evidence="6">
    <location>
        <begin position="397"/>
        <end position="514"/>
    </location>
</feature>
<evidence type="ECO:0000256" key="4">
    <source>
        <dbReference type="ARBA" id="ARBA00022777"/>
    </source>
</evidence>
<keyword evidence="2" id="KW-0808">Transferase</keyword>
<dbReference type="SMART" id="SM00220">
    <property type="entry name" value="S_TKc"/>
    <property type="match status" value="1"/>
</dbReference>
<dbReference type="RefSeq" id="WP_257891309.1">
    <property type="nucleotide sequence ID" value="NZ_JAIMBW010000001.1"/>
</dbReference>
<dbReference type="EC" id="2.7.11.1" evidence="1"/>
<dbReference type="Pfam" id="PF00069">
    <property type="entry name" value="Pkinase"/>
    <property type="match status" value="1"/>
</dbReference>
<keyword evidence="10" id="KW-1185">Reference proteome</keyword>
<evidence type="ECO:0000256" key="6">
    <source>
        <dbReference type="SAM" id="Coils"/>
    </source>
</evidence>
<proteinExistence type="predicted"/>
<dbReference type="InterPro" id="IPR050660">
    <property type="entry name" value="NEK_Ser/Thr_kinase"/>
</dbReference>
<evidence type="ECO:0000313" key="8">
    <source>
        <dbReference type="EMBL" id="MBY4891434.1"/>
    </source>
</evidence>
<dbReference type="InterPro" id="IPR000719">
    <property type="entry name" value="Prot_kinase_dom"/>
</dbReference>
<evidence type="ECO:0000256" key="1">
    <source>
        <dbReference type="ARBA" id="ARBA00012513"/>
    </source>
</evidence>
<evidence type="ECO:0000256" key="3">
    <source>
        <dbReference type="ARBA" id="ARBA00022741"/>
    </source>
</evidence>
<dbReference type="CDD" id="cd14014">
    <property type="entry name" value="STKc_PknB_like"/>
    <property type="match status" value="1"/>
</dbReference>
<dbReference type="SUPFAM" id="SSF56112">
    <property type="entry name" value="Protein kinase-like (PK-like)"/>
    <property type="match status" value="1"/>
</dbReference>
<keyword evidence="5" id="KW-0067">ATP-binding</keyword>
<dbReference type="AlphaFoldDB" id="A0A975TVY8"/>
<sequence>MRAGDFTVSAASASTAEPFETARTLFLREARTLATLRHPNIVHVQTLFEENGTAYMAMDYVEGRDLQHVIAHEPELLTPAYIMELARALLAALDYLHRDAPDRGKERLLHRDIKPANIRIDPLDTPVVIDFGAARQETKAQSRAAGTFRVVSDGYSPNEFYVAGAEQGPASDLYSLAATLYHCISGAAPAPADERAQKVSNGDDDPYAPLAGRFPAHDPRLLALIDRAMARPLRERPADAAAWFAALPDATTRIITPVTTQPHTPAHTPTPAPVPSNSGVWKGAAIAGVSALALVGVGVYALSEPPATDPELRRQLNEAQTAMTAMESELARMSSAADALQTDVDAAVEARALADQRADDLAETVADLRAQLRAAGDGDSAQTAVLRSQLNQAIADQGAAEAERRTLQAQITSLQAELEAARTGTDVPAEMELVLASRAAAEAARDAALARAESLATDVSDLEAQIAALGSDGPDAAMVIALQAERDAALAANLEEAEAEAARLNLELRTARAEIELMTAGAALPNPGPAPTPTPTTLCPDPAARGEELRYTGTDIYSPQALITQPGVTADLAACEGLPFNATGRVGVAPTYTLTLSEMAQFRRVELQVVSVCDTTLLAHTQDGAWHFDDNSNGGILPMLNLTGQEAIEGQVSIWIGTADGSSCTADLELETWLN</sequence>
<dbReference type="PANTHER" id="PTHR43671:SF13">
    <property type="entry name" value="SERINE_THREONINE-PROTEIN KINASE NEK2"/>
    <property type="match status" value="1"/>
</dbReference>
<dbReference type="EMBL" id="CP078073">
    <property type="protein sequence ID" value="QXL88226.1"/>
    <property type="molecule type" value="Genomic_DNA"/>
</dbReference>
<dbReference type="Gene3D" id="1.10.510.10">
    <property type="entry name" value="Transferase(Phosphotransferase) domain 1"/>
    <property type="match status" value="1"/>
</dbReference>
<dbReference type="PROSITE" id="PS50011">
    <property type="entry name" value="PROTEIN_KINASE_DOM"/>
    <property type="match status" value="1"/>
</dbReference>
<dbReference type="Proteomes" id="UP000693972">
    <property type="component" value="Unassembled WGS sequence"/>
</dbReference>
<evidence type="ECO:0000256" key="2">
    <source>
        <dbReference type="ARBA" id="ARBA00022679"/>
    </source>
</evidence>
<keyword evidence="3" id="KW-0547">Nucleotide-binding</keyword>
<dbReference type="PANTHER" id="PTHR43671">
    <property type="entry name" value="SERINE/THREONINE-PROTEIN KINASE NEK"/>
    <property type="match status" value="1"/>
</dbReference>
<evidence type="ECO:0000313" key="9">
    <source>
        <dbReference type="EMBL" id="QXL88226.1"/>
    </source>
</evidence>
<evidence type="ECO:0000259" key="7">
    <source>
        <dbReference type="PROSITE" id="PS50011"/>
    </source>
</evidence>
<keyword evidence="4 9" id="KW-0418">Kinase</keyword>
<dbReference type="InterPro" id="IPR011009">
    <property type="entry name" value="Kinase-like_dom_sf"/>
</dbReference>
<protein>
    <recommendedName>
        <fullName evidence="1">non-specific serine/threonine protein kinase</fullName>
        <ecNumber evidence="1">2.7.11.1</ecNumber>
    </recommendedName>
</protein>